<gene>
    <name evidence="2" type="ORF">PAXRUDRAFT_36197</name>
</gene>
<dbReference type="InParanoid" id="A0A0D0DNY6"/>
<organism evidence="2 3">
    <name type="scientific">Paxillus rubicundulus Ve08.2h10</name>
    <dbReference type="NCBI Taxonomy" id="930991"/>
    <lineage>
        <taxon>Eukaryota</taxon>
        <taxon>Fungi</taxon>
        <taxon>Dikarya</taxon>
        <taxon>Basidiomycota</taxon>
        <taxon>Agaricomycotina</taxon>
        <taxon>Agaricomycetes</taxon>
        <taxon>Agaricomycetidae</taxon>
        <taxon>Boletales</taxon>
        <taxon>Paxilineae</taxon>
        <taxon>Paxillaceae</taxon>
        <taxon>Paxillus</taxon>
    </lineage>
</organism>
<dbReference type="OrthoDB" id="3239894at2759"/>
<reference evidence="2 3" key="1">
    <citation type="submission" date="2014-04" db="EMBL/GenBank/DDBJ databases">
        <authorList>
            <consortium name="DOE Joint Genome Institute"/>
            <person name="Kuo A."/>
            <person name="Kohler A."/>
            <person name="Jargeat P."/>
            <person name="Nagy L.G."/>
            <person name="Floudas D."/>
            <person name="Copeland A."/>
            <person name="Barry K.W."/>
            <person name="Cichocki N."/>
            <person name="Veneault-Fourrey C."/>
            <person name="LaButti K."/>
            <person name="Lindquist E.A."/>
            <person name="Lipzen A."/>
            <person name="Lundell T."/>
            <person name="Morin E."/>
            <person name="Murat C."/>
            <person name="Sun H."/>
            <person name="Tunlid A."/>
            <person name="Henrissat B."/>
            <person name="Grigoriev I.V."/>
            <person name="Hibbett D.S."/>
            <person name="Martin F."/>
            <person name="Nordberg H.P."/>
            <person name="Cantor M.N."/>
            <person name="Hua S.X."/>
        </authorList>
    </citation>
    <scope>NUCLEOTIDE SEQUENCE [LARGE SCALE GENOMIC DNA]</scope>
    <source>
        <strain evidence="2 3">Ve08.2h10</strain>
    </source>
</reference>
<keyword evidence="3" id="KW-1185">Reference proteome</keyword>
<protein>
    <submittedName>
        <fullName evidence="2">Uncharacterized protein</fullName>
    </submittedName>
</protein>
<evidence type="ECO:0000313" key="2">
    <source>
        <dbReference type="EMBL" id="KIK80425.1"/>
    </source>
</evidence>
<accession>A0A0D0DNY6</accession>
<evidence type="ECO:0000313" key="3">
    <source>
        <dbReference type="Proteomes" id="UP000054538"/>
    </source>
</evidence>
<dbReference type="PANTHER" id="PTHR46579:SF1">
    <property type="entry name" value="F5_8 TYPE C DOMAIN-CONTAINING PROTEIN"/>
    <property type="match status" value="1"/>
</dbReference>
<name>A0A0D0DNY6_9AGAM</name>
<reference evidence="3" key="2">
    <citation type="submission" date="2015-01" db="EMBL/GenBank/DDBJ databases">
        <title>Evolutionary Origins and Diversification of the Mycorrhizal Mutualists.</title>
        <authorList>
            <consortium name="DOE Joint Genome Institute"/>
            <consortium name="Mycorrhizal Genomics Consortium"/>
            <person name="Kohler A."/>
            <person name="Kuo A."/>
            <person name="Nagy L.G."/>
            <person name="Floudas D."/>
            <person name="Copeland A."/>
            <person name="Barry K.W."/>
            <person name="Cichocki N."/>
            <person name="Veneault-Fourrey C."/>
            <person name="LaButti K."/>
            <person name="Lindquist E.A."/>
            <person name="Lipzen A."/>
            <person name="Lundell T."/>
            <person name="Morin E."/>
            <person name="Murat C."/>
            <person name="Riley R."/>
            <person name="Ohm R."/>
            <person name="Sun H."/>
            <person name="Tunlid A."/>
            <person name="Henrissat B."/>
            <person name="Grigoriev I.V."/>
            <person name="Hibbett D.S."/>
            <person name="Martin F."/>
        </authorList>
    </citation>
    <scope>NUCLEOTIDE SEQUENCE [LARGE SCALE GENOMIC DNA]</scope>
    <source>
        <strain evidence="3">Ve08.2h10</strain>
    </source>
</reference>
<dbReference type="AlphaFoldDB" id="A0A0D0DNY6"/>
<dbReference type="PANTHER" id="PTHR46579">
    <property type="entry name" value="F5/8 TYPE C DOMAIN-CONTAINING PROTEIN-RELATED"/>
    <property type="match status" value="1"/>
</dbReference>
<feature type="region of interest" description="Disordered" evidence="1">
    <location>
        <begin position="191"/>
        <end position="221"/>
    </location>
</feature>
<evidence type="ECO:0000256" key="1">
    <source>
        <dbReference type="SAM" id="MobiDB-lite"/>
    </source>
</evidence>
<dbReference type="STRING" id="930991.A0A0D0DNY6"/>
<dbReference type="Proteomes" id="UP000054538">
    <property type="component" value="Unassembled WGS sequence"/>
</dbReference>
<proteinExistence type="predicted"/>
<dbReference type="HOGENOM" id="CLU_045634_2_0_1"/>
<sequence length="373" mass="41722">MSQKDQNKSGGVKIILVAVVCDKPAAHKICSFVSHSHTNFYTVFWFLSRQLIKDKDKPKAFEKGAFQLRTNEEQCKLGEQYCQLTLLTACKNFSSQFIVPGSCGKLPTDIGMPSRGSLTADQWLLVSTVYGPIVIPQLWSASLPQDIDPEILHQHVIMIQKLESKRQEQANYKANYKKALEEAKKLGKEAHEAEKAPCDELPDETNPPENNEAIPEAGKEGGKVSLHCDDPVTFLKLCMALQILIICKLTDTNVDMADNLICKYDLGLITLYGSAVIKPDNHFATHVGACSCNFGPLHNFWMFLFKWLNKVLKSYKTNNHLNVQIDFKIFSLKHYPAELLPFQASQIMLKASNEECGSISGLATLSQELDNVN</sequence>
<dbReference type="EMBL" id="KN826024">
    <property type="protein sequence ID" value="KIK80425.1"/>
    <property type="molecule type" value="Genomic_DNA"/>
</dbReference>